<proteinExistence type="predicted"/>
<name>J0LGA1_AURST</name>
<dbReference type="eggNOG" id="ENOG502RBVW">
    <property type="taxonomic scope" value="Eukaryota"/>
</dbReference>
<protein>
    <recommendedName>
        <fullName evidence="3">F-box domain-containing protein</fullName>
    </recommendedName>
</protein>
<dbReference type="Gene3D" id="1.20.1280.50">
    <property type="match status" value="1"/>
</dbReference>
<organism evidence="1 2">
    <name type="scientific">Auricularia subglabra (strain TFB-10046 / SS5)</name>
    <name type="common">White-rot fungus</name>
    <name type="synonym">Auricularia delicata (strain TFB10046)</name>
    <dbReference type="NCBI Taxonomy" id="717982"/>
    <lineage>
        <taxon>Eukaryota</taxon>
        <taxon>Fungi</taxon>
        <taxon>Dikarya</taxon>
        <taxon>Basidiomycota</taxon>
        <taxon>Agaricomycotina</taxon>
        <taxon>Agaricomycetes</taxon>
        <taxon>Auriculariales</taxon>
        <taxon>Auriculariaceae</taxon>
        <taxon>Auricularia</taxon>
    </lineage>
</organism>
<keyword evidence="2" id="KW-1185">Reference proteome</keyword>
<evidence type="ECO:0000313" key="1">
    <source>
        <dbReference type="EMBL" id="EJD36500.1"/>
    </source>
</evidence>
<dbReference type="InParanoid" id="J0LGA1"/>
<reference evidence="2" key="1">
    <citation type="journal article" date="2012" name="Science">
        <title>The Paleozoic origin of enzymatic lignin decomposition reconstructed from 31 fungal genomes.</title>
        <authorList>
            <person name="Floudas D."/>
            <person name="Binder M."/>
            <person name="Riley R."/>
            <person name="Barry K."/>
            <person name="Blanchette R.A."/>
            <person name="Henrissat B."/>
            <person name="Martinez A.T."/>
            <person name="Otillar R."/>
            <person name="Spatafora J.W."/>
            <person name="Yadav J.S."/>
            <person name="Aerts A."/>
            <person name="Benoit I."/>
            <person name="Boyd A."/>
            <person name="Carlson A."/>
            <person name="Copeland A."/>
            <person name="Coutinho P.M."/>
            <person name="de Vries R.P."/>
            <person name="Ferreira P."/>
            <person name="Findley K."/>
            <person name="Foster B."/>
            <person name="Gaskell J."/>
            <person name="Glotzer D."/>
            <person name="Gorecki P."/>
            <person name="Heitman J."/>
            <person name="Hesse C."/>
            <person name="Hori C."/>
            <person name="Igarashi K."/>
            <person name="Jurgens J.A."/>
            <person name="Kallen N."/>
            <person name="Kersten P."/>
            <person name="Kohler A."/>
            <person name="Kuees U."/>
            <person name="Kumar T.K.A."/>
            <person name="Kuo A."/>
            <person name="LaButti K."/>
            <person name="Larrondo L.F."/>
            <person name="Lindquist E."/>
            <person name="Ling A."/>
            <person name="Lombard V."/>
            <person name="Lucas S."/>
            <person name="Lundell T."/>
            <person name="Martin R."/>
            <person name="McLaughlin D.J."/>
            <person name="Morgenstern I."/>
            <person name="Morin E."/>
            <person name="Murat C."/>
            <person name="Nagy L.G."/>
            <person name="Nolan M."/>
            <person name="Ohm R.A."/>
            <person name="Patyshakuliyeva A."/>
            <person name="Rokas A."/>
            <person name="Ruiz-Duenas F.J."/>
            <person name="Sabat G."/>
            <person name="Salamov A."/>
            <person name="Samejima M."/>
            <person name="Schmutz J."/>
            <person name="Slot J.C."/>
            <person name="St John F."/>
            <person name="Stenlid J."/>
            <person name="Sun H."/>
            <person name="Sun S."/>
            <person name="Syed K."/>
            <person name="Tsang A."/>
            <person name="Wiebenga A."/>
            <person name="Young D."/>
            <person name="Pisabarro A."/>
            <person name="Eastwood D.C."/>
            <person name="Martin F."/>
            <person name="Cullen D."/>
            <person name="Grigoriev I.V."/>
            <person name="Hibbett D.S."/>
        </authorList>
    </citation>
    <scope>NUCLEOTIDE SEQUENCE [LARGE SCALE GENOMIC DNA]</scope>
    <source>
        <strain evidence="2">TFB10046</strain>
    </source>
</reference>
<dbReference type="Proteomes" id="UP000006514">
    <property type="component" value="Unassembled WGS sequence"/>
</dbReference>
<evidence type="ECO:0008006" key="3">
    <source>
        <dbReference type="Google" id="ProtNLM"/>
    </source>
</evidence>
<accession>J0LGA1</accession>
<gene>
    <name evidence="1" type="ORF">AURDEDRAFT_117087</name>
</gene>
<feature type="non-terminal residue" evidence="1">
    <location>
        <position position="314"/>
    </location>
</feature>
<dbReference type="AlphaFoldDB" id="J0LGA1"/>
<dbReference type="EMBL" id="JH687860">
    <property type="protein sequence ID" value="EJD36500.1"/>
    <property type="molecule type" value="Genomic_DNA"/>
</dbReference>
<sequence>MLQLDVNRYAGHAEAALLREQLEHDAKDAVELEARLLKASTAQHTAEVALLAAQEAADSARAYTSRIRTQKELVDQRMLRARGLLHPVRRVPEELLSQIFLHLLAPYHWFNFVFQHYKDMRVVPFACAAVCRSWRVTALSTPKLWSLIAFDNSDVTEASVGAWEAYLDAFESHSKSAALSLGLILNHPVDTAICSALEGLVYALVSRCKRVHIKMLSAPSEGTIHVFPEFLWNAFQTVRELNLAAQGVAASSCTIDGLPALLCLQSLTLDSFWLPWDQLPALPTVKYAALRPGLEFGVTADQLASAVSSMSALE</sequence>
<dbReference type="OrthoDB" id="3357519at2759"/>
<dbReference type="KEGG" id="adl:AURDEDRAFT_117087"/>
<evidence type="ECO:0000313" key="2">
    <source>
        <dbReference type="Proteomes" id="UP000006514"/>
    </source>
</evidence>